<dbReference type="AlphaFoldDB" id="A0A9W9Z6Q1"/>
<accession>A0A9W9Z6Q1</accession>
<feature type="compositionally biased region" description="Polar residues" evidence="1">
    <location>
        <begin position="118"/>
        <end position="135"/>
    </location>
</feature>
<feature type="compositionally biased region" description="Polar residues" evidence="1">
    <location>
        <begin position="49"/>
        <end position="66"/>
    </location>
</feature>
<evidence type="ECO:0000313" key="2">
    <source>
        <dbReference type="EMBL" id="KAJ7376127.1"/>
    </source>
</evidence>
<name>A0A9W9Z6Q1_9CNID</name>
<feature type="compositionally biased region" description="Acidic residues" evidence="1">
    <location>
        <begin position="69"/>
        <end position="78"/>
    </location>
</feature>
<feature type="compositionally biased region" description="Low complexity" evidence="1">
    <location>
        <begin position="183"/>
        <end position="196"/>
    </location>
</feature>
<dbReference type="EMBL" id="MU826413">
    <property type="protein sequence ID" value="KAJ7376127.1"/>
    <property type="molecule type" value="Genomic_DNA"/>
</dbReference>
<comment type="caution">
    <text evidence="2">The sequence shown here is derived from an EMBL/GenBank/DDBJ whole genome shotgun (WGS) entry which is preliminary data.</text>
</comment>
<feature type="compositionally biased region" description="Acidic residues" evidence="1">
    <location>
        <begin position="108"/>
        <end position="117"/>
    </location>
</feature>
<reference evidence="2" key="1">
    <citation type="submission" date="2023-01" db="EMBL/GenBank/DDBJ databases">
        <title>Genome assembly of the deep-sea coral Lophelia pertusa.</title>
        <authorList>
            <person name="Herrera S."/>
            <person name="Cordes E."/>
        </authorList>
    </citation>
    <scope>NUCLEOTIDE SEQUENCE</scope>
    <source>
        <strain evidence="2">USNM1676648</strain>
        <tissue evidence="2">Polyp</tissue>
    </source>
</reference>
<feature type="region of interest" description="Disordered" evidence="1">
    <location>
        <begin position="102"/>
        <end position="206"/>
    </location>
</feature>
<feature type="region of interest" description="Disordered" evidence="1">
    <location>
        <begin position="1"/>
        <end position="80"/>
    </location>
</feature>
<keyword evidence="3" id="KW-1185">Reference proteome</keyword>
<evidence type="ECO:0000256" key="1">
    <source>
        <dbReference type="SAM" id="MobiDB-lite"/>
    </source>
</evidence>
<proteinExistence type="predicted"/>
<sequence>MALQKVNPPKKRGKKPKTANSQDENQKDGQTEAEADDSIASQQDDSLDTSSADVMEQDTSIDTSIDASVVEDAEEDTSLDTSAVVNDTDEGVEAAANLIEMAYTAEPEANEEQDPEDGQTTVDASETTEVISQENPVEGGASEAGTEDVATKAIADDVINQSINGEDKGSQVTDAEGGVTPEAGSAGSAGNATTSAEPTTPKSKPWVLDHNELVVTIQEGVNVQKQTYSCSCGRGSGKNMKRTKFCLTLEGGYLTRCACYRNASGCSHRCRCYLCCNPYGTVQAAKASKPPRQVRRFRPRHKVQVIKSRFPSLTFASPLSKIDALSSKWLEVDSMAFECLIAAMSHAGVELTPQNIATEFDWLCLLSKDNGGIIGNTVQSKGLADITQQLEVVQKNIRTFENLYKKQTELNWFQGMEVVFQTEVIVSS</sequence>
<gene>
    <name evidence="2" type="ORF">OS493_036731</name>
</gene>
<evidence type="ECO:0000313" key="3">
    <source>
        <dbReference type="Proteomes" id="UP001163046"/>
    </source>
</evidence>
<feature type="compositionally biased region" description="Basic residues" evidence="1">
    <location>
        <begin position="8"/>
        <end position="17"/>
    </location>
</feature>
<protein>
    <submittedName>
        <fullName evidence="2">Uncharacterized protein</fullName>
    </submittedName>
</protein>
<dbReference type="Proteomes" id="UP001163046">
    <property type="component" value="Unassembled WGS sequence"/>
</dbReference>
<organism evidence="2 3">
    <name type="scientific">Desmophyllum pertusum</name>
    <dbReference type="NCBI Taxonomy" id="174260"/>
    <lineage>
        <taxon>Eukaryota</taxon>
        <taxon>Metazoa</taxon>
        <taxon>Cnidaria</taxon>
        <taxon>Anthozoa</taxon>
        <taxon>Hexacorallia</taxon>
        <taxon>Scleractinia</taxon>
        <taxon>Caryophylliina</taxon>
        <taxon>Caryophylliidae</taxon>
        <taxon>Desmophyllum</taxon>
    </lineage>
</organism>